<evidence type="ECO:0000259" key="7">
    <source>
        <dbReference type="PROSITE" id="PS50863"/>
    </source>
</evidence>
<protein>
    <submittedName>
        <fullName evidence="9">B3 domain-containing protein At5g35780</fullName>
    </submittedName>
</protein>
<evidence type="ECO:0000313" key="8">
    <source>
        <dbReference type="Proteomes" id="UP000694864"/>
    </source>
</evidence>
<dbReference type="InterPro" id="IPR015300">
    <property type="entry name" value="DNA-bd_pseudobarrel_sf"/>
</dbReference>
<dbReference type="InterPro" id="IPR003340">
    <property type="entry name" value="B3_DNA-bd"/>
</dbReference>
<dbReference type="SUPFAM" id="SSF101936">
    <property type="entry name" value="DNA-binding pseudobarrel domain"/>
    <property type="match status" value="1"/>
</dbReference>
<name>A0ABM0V5N5_CAMSA</name>
<proteinExistence type="predicted"/>
<feature type="domain" description="TF-B3" evidence="7">
    <location>
        <begin position="199"/>
        <end position="308"/>
    </location>
</feature>
<dbReference type="Gene3D" id="2.40.330.10">
    <property type="entry name" value="DNA-binding pseudobarrel domain"/>
    <property type="match status" value="1"/>
</dbReference>
<feature type="region of interest" description="Disordered" evidence="6">
    <location>
        <begin position="110"/>
        <end position="130"/>
    </location>
</feature>
<dbReference type="RefSeq" id="XP_010451163.2">
    <property type="nucleotide sequence ID" value="XM_010452861.2"/>
</dbReference>
<feature type="region of interest" description="Disordered" evidence="6">
    <location>
        <begin position="18"/>
        <end position="53"/>
    </location>
</feature>
<dbReference type="GeneID" id="104733271"/>
<evidence type="ECO:0000256" key="4">
    <source>
        <dbReference type="ARBA" id="ARBA00023163"/>
    </source>
</evidence>
<evidence type="ECO:0000313" key="9">
    <source>
        <dbReference type="RefSeq" id="XP_010451163.2"/>
    </source>
</evidence>
<reference evidence="9" key="2">
    <citation type="submission" date="2025-08" db="UniProtKB">
        <authorList>
            <consortium name="RefSeq"/>
        </authorList>
    </citation>
    <scope>IDENTIFICATION</scope>
    <source>
        <tissue evidence="9">Leaf</tissue>
    </source>
</reference>
<dbReference type="Pfam" id="PF03754">
    <property type="entry name" value="At2g31720-like"/>
    <property type="match status" value="1"/>
</dbReference>
<evidence type="ECO:0000256" key="3">
    <source>
        <dbReference type="ARBA" id="ARBA00023125"/>
    </source>
</evidence>
<dbReference type="PANTHER" id="PTHR31541:SF34">
    <property type="entry name" value="TF-B3 DOMAIN-CONTAINING PROTEIN"/>
    <property type="match status" value="1"/>
</dbReference>
<keyword evidence="3" id="KW-0238">DNA-binding</keyword>
<dbReference type="PANTHER" id="PTHR31541">
    <property type="entry name" value="B3 DOMAIN PLANT PROTEIN-RELATED"/>
    <property type="match status" value="1"/>
</dbReference>
<evidence type="ECO:0000256" key="1">
    <source>
        <dbReference type="ARBA" id="ARBA00004123"/>
    </source>
</evidence>
<keyword evidence="4" id="KW-0804">Transcription</keyword>
<organism evidence="8 9">
    <name type="scientific">Camelina sativa</name>
    <name type="common">False flax</name>
    <name type="synonym">Myagrum sativum</name>
    <dbReference type="NCBI Taxonomy" id="90675"/>
    <lineage>
        <taxon>Eukaryota</taxon>
        <taxon>Viridiplantae</taxon>
        <taxon>Streptophyta</taxon>
        <taxon>Embryophyta</taxon>
        <taxon>Tracheophyta</taxon>
        <taxon>Spermatophyta</taxon>
        <taxon>Magnoliopsida</taxon>
        <taxon>eudicotyledons</taxon>
        <taxon>Gunneridae</taxon>
        <taxon>Pentapetalae</taxon>
        <taxon>rosids</taxon>
        <taxon>malvids</taxon>
        <taxon>Brassicales</taxon>
        <taxon>Brassicaceae</taxon>
        <taxon>Camelineae</taxon>
        <taxon>Camelina</taxon>
    </lineage>
</organism>
<dbReference type="Proteomes" id="UP000694864">
    <property type="component" value="Chromosome 12"/>
</dbReference>
<gene>
    <name evidence="9" type="primary">LOC104733271</name>
</gene>
<sequence length="317" mass="36421">MWSKLLELADVATMVYDEEQRQKKGKSKIVSEEEQRKKKGKSKIVYEEEEEEDDERFRFFDYVPRKIRSSLRYSQQQGNYENLNGASTSSSSSSHRHLPRFETRTWLHYNTPDIESPPNPNSQTESTSSRKRLALVLQQRSSSGKFKKAKVVASLPRIVRGPPEWLGEVMREMGVTDEDPMLIFDFVKPLTASDVNSGLSRFLLPFSMLTRNDFLTPAESAAILRADIDEGNIGVGTLLVNKNSEMWGLRFKLWAMEKKESGNGTLNYALNWGWTDVVKGNRLKEGHEISLWSFRCRGVLCFALEHRIPSLSKRLLH</sequence>
<feature type="region of interest" description="Disordered" evidence="6">
    <location>
        <begin position="78"/>
        <end position="97"/>
    </location>
</feature>
<evidence type="ECO:0000256" key="6">
    <source>
        <dbReference type="SAM" id="MobiDB-lite"/>
    </source>
</evidence>
<dbReference type="InterPro" id="IPR005508">
    <property type="entry name" value="At2g31720-like"/>
</dbReference>
<keyword evidence="5" id="KW-0539">Nucleus</keyword>
<accession>A0ABM0V5N5</accession>
<comment type="subcellular location">
    <subcellularLocation>
        <location evidence="1">Nucleus</location>
    </subcellularLocation>
</comment>
<evidence type="ECO:0000256" key="2">
    <source>
        <dbReference type="ARBA" id="ARBA00023015"/>
    </source>
</evidence>
<evidence type="ECO:0000256" key="5">
    <source>
        <dbReference type="ARBA" id="ARBA00023242"/>
    </source>
</evidence>
<dbReference type="PROSITE" id="PS50863">
    <property type="entry name" value="B3"/>
    <property type="match status" value="1"/>
</dbReference>
<keyword evidence="8" id="KW-1185">Reference proteome</keyword>
<keyword evidence="2" id="KW-0805">Transcription regulation</keyword>
<reference evidence="8" key="1">
    <citation type="journal article" date="2014" name="Nat. Commun.">
        <title>The emerging biofuel crop Camelina sativa retains a highly undifferentiated hexaploid genome structure.</title>
        <authorList>
            <person name="Kagale S."/>
            <person name="Koh C."/>
            <person name="Nixon J."/>
            <person name="Bollina V."/>
            <person name="Clarke W.E."/>
            <person name="Tuteja R."/>
            <person name="Spillane C."/>
            <person name="Robinson S.J."/>
            <person name="Links M.G."/>
            <person name="Clarke C."/>
            <person name="Higgins E.E."/>
            <person name="Huebert T."/>
            <person name="Sharpe A.G."/>
            <person name="Parkin I.A."/>
        </authorList>
    </citation>
    <scope>NUCLEOTIDE SEQUENCE [LARGE SCALE GENOMIC DNA]</scope>
    <source>
        <strain evidence="8">cv. DH55</strain>
    </source>
</reference>